<organism evidence="1 2">
    <name type="scientific">Austropuccinia psidii MF-1</name>
    <dbReference type="NCBI Taxonomy" id="1389203"/>
    <lineage>
        <taxon>Eukaryota</taxon>
        <taxon>Fungi</taxon>
        <taxon>Dikarya</taxon>
        <taxon>Basidiomycota</taxon>
        <taxon>Pucciniomycotina</taxon>
        <taxon>Pucciniomycetes</taxon>
        <taxon>Pucciniales</taxon>
        <taxon>Sphaerophragmiaceae</taxon>
        <taxon>Austropuccinia</taxon>
    </lineage>
</organism>
<gene>
    <name evidence="1" type="ORF">O181_089499</name>
</gene>
<keyword evidence="2" id="KW-1185">Reference proteome</keyword>
<sequence length="120" mass="13349">MLSAGITDCIVTSAHLKSAEQPRDLFYTNCKEDGDAPLRPYVWPTEYAHSGSENRVVVRAGTWSDQPNGRRSGLNNNARCHIRDGNARNNIRLAKVALSSRWTAYSVSSQLKDQPPTSQF</sequence>
<protein>
    <submittedName>
        <fullName evidence="1">Uncharacterized protein</fullName>
    </submittedName>
</protein>
<evidence type="ECO:0000313" key="1">
    <source>
        <dbReference type="EMBL" id="MBW0549784.1"/>
    </source>
</evidence>
<dbReference type="EMBL" id="AVOT02055179">
    <property type="protein sequence ID" value="MBW0549784.1"/>
    <property type="molecule type" value="Genomic_DNA"/>
</dbReference>
<accession>A0A9Q3P5N4</accession>
<comment type="caution">
    <text evidence="1">The sequence shown here is derived from an EMBL/GenBank/DDBJ whole genome shotgun (WGS) entry which is preliminary data.</text>
</comment>
<name>A0A9Q3P5N4_9BASI</name>
<proteinExistence type="predicted"/>
<evidence type="ECO:0000313" key="2">
    <source>
        <dbReference type="Proteomes" id="UP000765509"/>
    </source>
</evidence>
<reference evidence="1" key="1">
    <citation type="submission" date="2021-03" db="EMBL/GenBank/DDBJ databases">
        <title>Draft genome sequence of rust myrtle Austropuccinia psidii MF-1, a brazilian biotype.</title>
        <authorList>
            <person name="Quecine M.C."/>
            <person name="Pachon D.M.R."/>
            <person name="Bonatelli M.L."/>
            <person name="Correr F.H."/>
            <person name="Franceschini L.M."/>
            <person name="Leite T.F."/>
            <person name="Margarido G.R.A."/>
            <person name="Almeida C.A."/>
            <person name="Ferrarezi J.A."/>
            <person name="Labate C.A."/>
        </authorList>
    </citation>
    <scope>NUCLEOTIDE SEQUENCE</scope>
    <source>
        <strain evidence="1">MF-1</strain>
    </source>
</reference>
<dbReference type="AlphaFoldDB" id="A0A9Q3P5N4"/>
<dbReference type="Proteomes" id="UP000765509">
    <property type="component" value="Unassembled WGS sequence"/>
</dbReference>